<dbReference type="GO" id="GO:0020037">
    <property type="term" value="F:heme binding"/>
    <property type="evidence" value="ECO:0007669"/>
    <property type="project" value="UniProtKB-UniRule"/>
</dbReference>
<keyword evidence="9" id="KW-0560">Oxidoreductase</keyword>
<dbReference type="GO" id="GO:0005506">
    <property type="term" value="F:iron ion binding"/>
    <property type="evidence" value="ECO:0007669"/>
    <property type="project" value="TreeGrafter"/>
</dbReference>
<keyword evidence="8" id="KW-1133">Transmembrane helix</keyword>
<keyword evidence="5" id="KW-0812">Transmembrane</keyword>
<dbReference type="InterPro" id="IPR015876">
    <property type="entry name" value="Acyl-CoA_DS"/>
</dbReference>
<reference evidence="17" key="1">
    <citation type="journal article" date="2018" name="Nat. Microbiol.">
        <title>Leveraging single-cell genomics to expand the fungal tree of life.</title>
        <authorList>
            <person name="Ahrendt S.R."/>
            <person name="Quandt C.A."/>
            <person name="Ciobanu D."/>
            <person name="Clum A."/>
            <person name="Salamov A."/>
            <person name="Andreopoulos B."/>
            <person name="Cheng J.F."/>
            <person name="Woyke T."/>
            <person name="Pelin A."/>
            <person name="Henrissat B."/>
            <person name="Reynolds N.K."/>
            <person name="Benny G.L."/>
            <person name="Smith M.E."/>
            <person name="James T.Y."/>
            <person name="Grigoriev I.V."/>
        </authorList>
    </citation>
    <scope>NUCLEOTIDE SEQUENCE [LARGE SCALE GENOMIC DNA]</scope>
</reference>
<dbReference type="OrthoDB" id="10260134at2759"/>
<name>A0A4P9W3A1_9FUNG</name>
<comment type="subcellular location">
    <subcellularLocation>
        <location evidence="1">Membrane</location>
        <topology evidence="1">Multi-pass membrane protein</topology>
    </subcellularLocation>
</comment>
<keyword evidence="7" id="KW-0276">Fatty acid metabolism</keyword>
<keyword evidence="10 14" id="KW-0408">Iron</keyword>
<dbReference type="InterPro" id="IPR036400">
    <property type="entry name" value="Cyt_B5-like_heme/steroid_sf"/>
</dbReference>
<comment type="similarity">
    <text evidence="14">Belongs to the cytochrome b5 family.</text>
</comment>
<evidence type="ECO:0000256" key="14">
    <source>
        <dbReference type="RuleBase" id="RU362121"/>
    </source>
</evidence>
<keyword evidence="6 14" id="KW-0479">Metal-binding</keyword>
<dbReference type="PRINTS" id="PR00075">
    <property type="entry name" value="FACDDSATRASE"/>
</dbReference>
<evidence type="ECO:0000256" key="12">
    <source>
        <dbReference type="ARBA" id="ARBA00023136"/>
    </source>
</evidence>
<keyword evidence="17" id="KW-1185">Reference proteome</keyword>
<keyword evidence="4 14" id="KW-0349">Heme</keyword>
<evidence type="ECO:0000256" key="8">
    <source>
        <dbReference type="ARBA" id="ARBA00022989"/>
    </source>
</evidence>
<dbReference type="AlphaFoldDB" id="A0A4P9W3A1"/>
<feature type="domain" description="Cytochrome b5 heme-binding" evidence="15">
    <location>
        <begin position="218"/>
        <end position="297"/>
    </location>
</feature>
<evidence type="ECO:0000256" key="3">
    <source>
        <dbReference type="ARBA" id="ARBA00022516"/>
    </source>
</evidence>
<evidence type="ECO:0000256" key="6">
    <source>
        <dbReference type="ARBA" id="ARBA00022723"/>
    </source>
</evidence>
<evidence type="ECO:0000256" key="4">
    <source>
        <dbReference type="ARBA" id="ARBA00022617"/>
    </source>
</evidence>
<evidence type="ECO:0000313" key="17">
    <source>
        <dbReference type="Proteomes" id="UP000269721"/>
    </source>
</evidence>
<evidence type="ECO:0000313" key="16">
    <source>
        <dbReference type="EMBL" id="RKO85248.1"/>
    </source>
</evidence>
<dbReference type="Proteomes" id="UP000269721">
    <property type="component" value="Unassembled WGS sequence"/>
</dbReference>
<gene>
    <name evidence="16" type="ORF">BDK51DRAFT_19325</name>
</gene>
<dbReference type="PROSITE" id="PS50255">
    <property type="entry name" value="CYTOCHROME_B5_2"/>
    <property type="match status" value="1"/>
</dbReference>
<keyword evidence="13" id="KW-0275">Fatty acid biosynthesis</keyword>
<evidence type="ECO:0000256" key="10">
    <source>
        <dbReference type="ARBA" id="ARBA00023004"/>
    </source>
</evidence>
<keyword evidence="12" id="KW-0472">Membrane</keyword>
<dbReference type="Pfam" id="PF00173">
    <property type="entry name" value="Cyt-b5"/>
    <property type="match status" value="1"/>
</dbReference>
<feature type="non-terminal residue" evidence="16">
    <location>
        <position position="1"/>
    </location>
</feature>
<evidence type="ECO:0000259" key="15">
    <source>
        <dbReference type="PROSITE" id="PS50255"/>
    </source>
</evidence>
<dbReference type="SMART" id="SM01117">
    <property type="entry name" value="Cyt-b5"/>
    <property type="match status" value="1"/>
</dbReference>
<proteinExistence type="inferred from homology"/>
<evidence type="ECO:0000256" key="2">
    <source>
        <dbReference type="ARBA" id="ARBA00009295"/>
    </source>
</evidence>
<comment type="similarity">
    <text evidence="2">Belongs to the fatty acid desaturase type 1 family.</text>
</comment>
<organism evidence="16 17">
    <name type="scientific">Blyttiomyces helicus</name>
    <dbReference type="NCBI Taxonomy" id="388810"/>
    <lineage>
        <taxon>Eukaryota</taxon>
        <taxon>Fungi</taxon>
        <taxon>Fungi incertae sedis</taxon>
        <taxon>Chytridiomycota</taxon>
        <taxon>Chytridiomycota incertae sedis</taxon>
        <taxon>Chytridiomycetes</taxon>
        <taxon>Chytridiomycetes incertae sedis</taxon>
        <taxon>Blyttiomyces</taxon>
    </lineage>
</organism>
<dbReference type="EMBL" id="KZ999264">
    <property type="protein sequence ID" value="RKO85248.1"/>
    <property type="molecule type" value="Genomic_DNA"/>
</dbReference>
<dbReference type="InterPro" id="IPR018506">
    <property type="entry name" value="Cyt_B5_heme-BS"/>
</dbReference>
<dbReference type="PANTHER" id="PTHR11351:SF31">
    <property type="entry name" value="DESATURASE 1, ISOFORM A-RELATED"/>
    <property type="match status" value="1"/>
</dbReference>
<dbReference type="CDD" id="cd03505">
    <property type="entry name" value="Delta9-FADS-like"/>
    <property type="match status" value="1"/>
</dbReference>
<evidence type="ECO:0000256" key="5">
    <source>
        <dbReference type="ARBA" id="ARBA00022692"/>
    </source>
</evidence>
<keyword evidence="11" id="KW-0443">Lipid metabolism</keyword>
<dbReference type="InterPro" id="IPR001199">
    <property type="entry name" value="Cyt_B5-like_heme/steroid-bd"/>
</dbReference>
<dbReference type="PANTHER" id="PTHR11351">
    <property type="entry name" value="ACYL-COA DESATURASE"/>
    <property type="match status" value="1"/>
</dbReference>
<dbReference type="GO" id="GO:0006636">
    <property type="term" value="P:unsaturated fatty acid biosynthetic process"/>
    <property type="evidence" value="ECO:0007669"/>
    <property type="project" value="TreeGrafter"/>
</dbReference>
<dbReference type="GO" id="GO:0004768">
    <property type="term" value="F:stearoyl-CoA 9-desaturase activity"/>
    <property type="evidence" value="ECO:0007669"/>
    <property type="project" value="TreeGrafter"/>
</dbReference>
<dbReference type="PROSITE" id="PS00191">
    <property type="entry name" value="CYTOCHROME_B5_1"/>
    <property type="match status" value="1"/>
</dbReference>
<evidence type="ECO:0000256" key="7">
    <source>
        <dbReference type="ARBA" id="ARBA00022832"/>
    </source>
</evidence>
<evidence type="ECO:0000256" key="1">
    <source>
        <dbReference type="ARBA" id="ARBA00004141"/>
    </source>
</evidence>
<evidence type="ECO:0000256" key="13">
    <source>
        <dbReference type="ARBA" id="ARBA00023160"/>
    </source>
</evidence>
<evidence type="ECO:0000256" key="9">
    <source>
        <dbReference type="ARBA" id="ARBA00023002"/>
    </source>
</evidence>
<sequence length="301" mass="34051">RLLDRYTDTDHDPYDAKKGFWYSHIGWLYEKSLYPRMKLVDVKDLDEDVVVRLQHEYFVPLLAVSCFLAPTILGASWGDAIGGFLYGGFVSRVAIWHVTWAINSVAHWLGDQPYSIEHTARGNLILAVLTNGEGNHNYVSSHHEFPNDYRNGIKASEYDPSKWIIWSFSKLGLAHSLIRIPNDEIMKAKVQTAEQAAEVLRQEADEEGVDWGRDAGVLPGWTLAETKRRCSEEGQDLLVIDGFILDFSTFKDRHPGGEKLLVAYRGKDATKAFYGPLNNHTKSARTILRTMRVANLVAAMQ</sequence>
<protein>
    <recommendedName>
        <fullName evidence="15">Cytochrome b5 heme-binding domain-containing protein</fullName>
    </recommendedName>
</protein>
<keyword evidence="3" id="KW-0444">Lipid biosynthesis</keyword>
<evidence type="ECO:0000256" key="11">
    <source>
        <dbReference type="ARBA" id="ARBA00023098"/>
    </source>
</evidence>
<dbReference type="Gene3D" id="3.10.120.10">
    <property type="entry name" value="Cytochrome b5-like heme/steroid binding domain"/>
    <property type="match status" value="1"/>
</dbReference>
<dbReference type="SUPFAM" id="SSF55856">
    <property type="entry name" value="Cytochrome b5-like heme/steroid binding domain"/>
    <property type="match status" value="1"/>
</dbReference>
<accession>A0A4P9W3A1</accession>
<dbReference type="GO" id="GO:0005789">
    <property type="term" value="C:endoplasmic reticulum membrane"/>
    <property type="evidence" value="ECO:0007669"/>
    <property type="project" value="TreeGrafter"/>
</dbReference>